<accession>A0A4R8SZP7</accession>
<keyword evidence="1" id="KW-0032">Aminotransferase</keyword>
<gene>
    <name evidence="1" type="ORF">CCUG60884_00227</name>
</gene>
<evidence type="ECO:0000313" key="1">
    <source>
        <dbReference type="EMBL" id="TEA09059.1"/>
    </source>
</evidence>
<dbReference type="InterPro" id="IPR029055">
    <property type="entry name" value="Ntn_hydrolases_N"/>
</dbReference>
<name>A0A4R8SZP7_9MYCO</name>
<comment type="caution">
    <text evidence="1">The sequence shown here is derived from an EMBL/GenBank/DDBJ whole genome shotgun (WGS) entry which is preliminary data.</text>
</comment>
<keyword evidence="1" id="KW-0808">Transferase</keyword>
<dbReference type="SUPFAM" id="SSF56235">
    <property type="entry name" value="N-terminal nucleophile aminohydrolases (Ntn hydrolases)"/>
    <property type="match status" value="1"/>
</dbReference>
<organism evidence="1 2">
    <name type="scientific">Mycobacteroides salmoniphilum</name>
    <dbReference type="NCBI Taxonomy" id="404941"/>
    <lineage>
        <taxon>Bacteria</taxon>
        <taxon>Bacillati</taxon>
        <taxon>Actinomycetota</taxon>
        <taxon>Actinomycetes</taxon>
        <taxon>Mycobacteriales</taxon>
        <taxon>Mycobacteriaceae</taxon>
        <taxon>Mycobacteroides</taxon>
    </lineage>
</organism>
<reference evidence="1 2" key="1">
    <citation type="journal article" date="2019" name="Sci. Rep.">
        <title>Extended insight into the Mycobacterium chelonae-abscessus complex through whole genome sequencing of Mycobacterium salmoniphilum outbreak and Mycobacterium salmoniphilum-like strains.</title>
        <authorList>
            <person name="Behra P.R.K."/>
            <person name="Das S."/>
            <person name="Pettersson B.M.F."/>
            <person name="Shirreff L."/>
            <person name="DuCote T."/>
            <person name="Jacobsson K.G."/>
            <person name="Ennis D.G."/>
            <person name="Kirsebom L.A."/>
        </authorList>
    </citation>
    <scope>NUCLEOTIDE SEQUENCE [LARGE SCALE GENOMIC DNA]</scope>
    <source>
        <strain evidence="1 2">CCUG 60884</strain>
    </source>
</reference>
<dbReference type="Proteomes" id="UP000294604">
    <property type="component" value="Unassembled WGS sequence"/>
</dbReference>
<evidence type="ECO:0000313" key="2">
    <source>
        <dbReference type="Proteomes" id="UP000294604"/>
    </source>
</evidence>
<dbReference type="Gene3D" id="3.60.20.10">
    <property type="entry name" value="Glutamine Phosphoribosylpyrophosphate, subunit 1, domain 1"/>
    <property type="match status" value="1"/>
</dbReference>
<dbReference type="GO" id="GO:0008483">
    <property type="term" value="F:transaminase activity"/>
    <property type="evidence" value="ECO:0007669"/>
    <property type="project" value="UniProtKB-KW"/>
</dbReference>
<dbReference type="EMBL" id="PECL01000003">
    <property type="protein sequence ID" value="TEA09059.1"/>
    <property type="molecule type" value="Genomic_DNA"/>
</dbReference>
<proteinExistence type="predicted"/>
<sequence>MCILSYFPPGTPIDEQALINGGISNPHGHGWAIVVDDSFIVMGKSLDLMEAIDKFNTARARYPGGPALFHSRWATHGSMGAENVHPFLVGGSHQTVVAHNGILPESAHPGTGDCRSDTRKFADEILPRQFRRLDRVSSRHALSQWCGAGNKLVILTVDPRYECSAYLINEDAGQWDTATGIWHSNSSYMDYPSWYGLRSLRVSVEGEPCQVCRFGVSDKDGYCEVCRACQDCEEPIRTCLCWPSPASRAQMAIG</sequence>
<dbReference type="AlphaFoldDB" id="A0A4R8SZP7"/>
<protein>
    <submittedName>
        <fullName evidence="1">Glucosamine--fructose-6-phosphate aminotransferase</fullName>
    </submittedName>
</protein>